<keyword evidence="5 8" id="KW-0472">Membrane</keyword>
<keyword evidence="3 8" id="KW-0812">Transmembrane</keyword>
<dbReference type="PANTHER" id="PTHR23502">
    <property type="entry name" value="MAJOR FACILITATOR SUPERFAMILY"/>
    <property type="match status" value="1"/>
</dbReference>
<dbReference type="Proteomes" id="UP000590412">
    <property type="component" value="Unassembled WGS sequence"/>
</dbReference>
<evidence type="ECO:0000256" key="7">
    <source>
        <dbReference type="SAM" id="MobiDB-lite"/>
    </source>
</evidence>
<evidence type="ECO:0000256" key="8">
    <source>
        <dbReference type="SAM" id="Phobius"/>
    </source>
</evidence>
<feature type="transmembrane region" description="Helical" evidence="8">
    <location>
        <begin position="553"/>
        <end position="576"/>
    </location>
</feature>
<evidence type="ECO:0000256" key="1">
    <source>
        <dbReference type="ARBA" id="ARBA00004141"/>
    </source>
</evidence>
<organism evidence="10 11">
    <name type="scientific">Candida parapsilosis</name>
    <name type="common">Yeast</name>
    <dbReference type="NCBI Taxonomy" id="5480"/>
    <lineage>
        <taxon>Eukaryota</taxon>
        <taxon>Fungi</taxon>
        <taxon>Dikarya</taxon>
        <taxon>Ascomycota</taxon>
        <taxon>Saccharomycotina</taxon>
        <taxon>Pichiomycetes</taxon>
        <taxon>Debaryomycetaceae</taxon>
        <taxon>Candida/Lodderomyces clade</taxon>
        <taxon>Candida</taxon>
    </lineage>
</organism>
<evidence type="ECO:0000313" key="11">
    <source>
        <dbReference type="Proteomes" id="UP000590412"/>
    </source>
</evidence>
<evidence type="ECO:0000259" key="9">
    <source>
        <dbReference type="PROSITE" id="PS50850"/>
    </source>
</evidence>
<evidence type="ECO:0000256" key="6">
    <source>
        <dbReference type="ARBA" id="ARBA00038347"/>
    </source>
</evidence>
<feature type="transmembrane region" description="Helical" evidence="8">
    <location>
        <begin position="460"/>
        <end position="479"/>
    </location>
</feature>
<dbReference type="SUPFAM" id="SSF103473">
    <property type="entry name" value="MFS general substrate transporter"/>
    <property type="match status" value="1"/>
</dbReference>
<feature type="transmembrane region" description="Helical" evidence="8">
    <location>
        <begin position="236"/>
        <end position="256"/>
    </location>
</feature>
<comment type="caution">
    <text evidence="10">The sequence shown here is derived from an EMBL/GenBank/DDBJ whole genome shotgun (WGS) entry which is preliminary data.</text>
</comment>
<dbReference type="AlphaFoldDB" id="A0A8X7NLL2"/>
<feature type="compositionally biased region" description="Basic and acidic residues" evidence="7">
    <location>
        <begin position="619"/>
        <end position="631"/>
    </location>
</feature>
<dbReference type="InterPro" id="IPR020846">
    <property type="entry name" value="MFS_dom"/>
</dbReference>
<feature type="transmembrane region" description="Helical" evidence="8">
    <location>
        <begin position="372"/>
        <end position="398"/>
    </location>
</feature>
<feature type="transmembrane region" description="Helical" evidence="8">
    <location>
        <begin position="491"/>
        <end position="511"/>
    </location>
</feature>
<feature type="transmembrane region" description="Helical" evidence="8">
    <location>
        <begin position="147"/>
        <end position="165"/>
    </location>
</feature>
<dbReference type="FunFam" id="1.20.1720.10:FF:000009">
    <property type="entry name" value="MFS multidrug transporter"/>
    <property type="match status" value="1"/>
</dbReference>
<name>A0A8X7NLL2_CANPA</name>
<dbReference type="PROSITE" id="PS50850">
    <property type="entry name" value="MFS"/>
    <property type="match status" value="1"/>
</dbReference>
<dbReference type="Gene3D" id="1.20.1250.20">
    <property type="entry name" value="MFS general substrate transporter like domains"/>
    <property type="match status" value="1"/>
</dbReference>
<feature type="region of interest" description="Disordered" evidence="7">
    <location>
        <begin position="1"/>
        <end position="26"/>
    </location>
</feature>
<dbReference type="FunFam" id="1.20.1250.20:FF:001026">
    <property type="entry name" value="AGL069Cp"/>
    <property type="match status" value="1"/>
</dbReference>
<accession>A0A8X7NLL2</accession>
<gene>
    <name evidence="10" type="ORF">FOB60_001617</name>
</gene>
<protein>
    <submittedName>
        <fullName evidence="10">Major Facilitator Superfamily protein</fullName>
    </submittedName>
</protein>
<dbReference type="Gene3D" id="1.20.1720.10">
    <property type="entry name" value="Multidrug resistance protein D"/>
    <property type="match status" value="1"/>
</dbReference>
<feature type="transmembrane region" description="Helical" evidence="8">
    <location>
        <begin position="117"/>
        <end position="135"/>
    </location>
</feature>
<feature type="transmembrane region" description="Helical" evidence="8">
    <location>
        <begin position="523"/>
        <end position="541"/>
    </location>
</feature>
<dbReference type="GO" id="GO:0005886">
    <property type="term" value="C:plasma membrane"/>
    <property type="evidence" value="ECO:0007669"/>
    <property type="project" value="TreeGrafter"/>
</dbReference>
<dbReference type="InterPro" id="IPR011701">
    <property type="entry name" value="MFS"/>
</dbReference>
<feature type="transmembrane region" description="Helical" evidence="8">
    <location>
        <begin position="207"/>
        <end position="230"/>
    </location>
</feature>
<evidence type="ECO:0000313" key="10">
    <source>
        <dbReference type="EMBL" id="KAF6057062.1"/>
    </source>
</evidence>
<evidence type="ECO:0000256" key="2">
    <source>
        <dbReference type="ARBA" id="ARBA00022448"/>
    </source>
</evidence>
<feature type="domain" description="Major facilitator superfamily (MFS) profile" evidence="9">
    <location>
        <begin position="82"/>
        <end position="577"/>
    </location>
</feature>
<feature type="region of interest" description="Disordered" evidence="7">
    <location>
        <begin position="596"/>
        <end position="631"/>
    </location>
</feature>
<evidence type="ECO:0000256" key="5">
    <source>
        <dbReference type="ARBA" id="ARBA00023136"/>
    </source>
</evidence>
<comment type="similarity">
    <text evidence="6">Belongs to the major facilitator superfamily. CAR1 family.</text>
</comment>
<feature type="transmembrane region" description="Helical" evidence="8">
    <location>
        <begin position="81"/>
        <end position="105"/>
    </location>
</feature>
<sequence>MRKRTPAPRKPRKPRKHTTSSLGIKQPRATTVTGTIVMLDDPNEQDDVNSMKKSATGVILNPQPHDSPNDPLNWSVWKRDLCLLIIGFASFLGGGQSPILAAGLGSLATEFDKPLTTISYLVGGFMLSLGVGSVIASPTAVLYGKRLVYIAGTFIFAMGAVWGGAANSFGNLMGARVLTGIGASPTECLPSSTIAEIYFAHERAYRIGLYTMLMLGGKNIIPLLSALVFQYLDRHWLFWILAMFLGFTTIMIILFVPDTFWDRTPTPSKRSIAETELAQNVKSYHPPSQRPNAFALQSNRQQRPSSSSQDIHSLSSSVVDYTAQGVTEKPVAITESTQPPVEYQKNSYWKDVRIYQGRFTKDSWWMVALRPFVLYTYPHVLFGSFIYSLAVVWLIVISETIAEIFRNPPYGYSQQTVGLFYISPFIGGIIGSLSCGLISDRLSRYFVAKNRGVYEPEYRLVMIIPSTLLIAIGLMGYGWSSTVQDPWIAPVIFFGAMSCGSSMASTTAITFSVDSYKMFASETLVSFNFLKNLLGFCFSLFNNKYAAQQGYKSAYVTYGGIQLFVSLFAIPLYIYGKKLRNWTDEKELMRSLYHEDNVPPSVSSKSKYDYDESISNVSSEERARSMHEEAR</sequence>
<feature type="transmembrane region" description="Helical" evidence="8">
    <location>
        <begin position="418"/>
        <end position="439"/>
    </location>
</feature>
<feature type="compositionally biased region" description="Basic residues" evidence="7">
    <location>
        <begin position="1"/>
        <end position="18"/>
    </location>
</feature>
<comment type="subcellular location">
    <subcellularLocation>
        <location evidence="1">Membrane</location>
        <topology evidence="1">Multi-pass membrane protein</topology>
    </subcellularLocation>
</comment>
<evidence type="ECO:0000256" key="4">
    <source>
        <dbReference type="ARBA" id="ARBA00022989"/>
    </source>
</evidence>
<keyword evidence="2" id="KW-0813">Transport</keyword>
<dbReference type="PANTHER" id="PTHR23502:SF4">
    <property type="entry name" value="MAJOR FACILITATOR SUPERFAMILY (MFS) PROFILE DOMAIN-CONTAINING PROTEIN-RELATED"/>
    <property type="match status" value="1"/>
</dbReference>
<dbReference type="InterPro" id="IPR036259">
    <property type="entry name" value="MFS_trans_sf"/>
</dbReference>
<dbReference type="EMBL" id="JABWAB010000003">
    <property type="protein sequence ID" value="KAF6057062.1"/>
    <property type="molecule type" value="Genomic_DNA"/>
</dbReference>
<evidence type="ECO:0000256" key="3">
    <source>
        <dbReference type="ARBA" id="ARBA00022692"/>
    </source>
</evidence>
<keyword evidence="4 8" id="KW-1133">Transmembrane helix</keyword>
<dbReference type="GO" id="GO:0022857">
    <property type="term" value="F:transmembrane transporter activity"/>
    <property type="evidence" value="ECO:0007669"/>
    <property type="project" value="InterPro"/>
</dbReference>
<reference evidence="10" key="1">
    <citation type="submission" date="2020-03" db="EMBL/GenBank/DDBJ databases">
        <title>FDA dAtabase for Regulatory Grade micrObial Sequences (FDA-ARGOS): Supporting development and validation of Infectious Disease Dx tests.</title>
        <authorList>
            <person name="Campos J."/>
            <person name="Goldberg B."/>
            <person name="Tallon L."/>
            <person name="Sadzewicz L."/>
            <person name="Vavikolanu K."/>
            <person name="Mehta A."/>
            <person name="Aluvathingal J."/>
            <person name="Nadendla S."/>
            <person name="Nandy P."/>
            <person name="Geyer C."/>
            <person name="Yan Y."/>
            <person name="Sichtig H."/>
        </authorList>
    </citation>
    <scope>NUCLEOTIDE SEQUENCE [LARGE SCALE GENOMIC DNA]</scope>
    <source>
        <strain evidence="10">FDAARGOS_652</strain>
    </source>
</reference>
<dbReference type="Pfam" id="PF07690">
    <property type="entry name" value="MFS_1"/>
    <property type="match status" value="1"/>
</dbReference>
<proteinExistence type="inferred from homology"/>